<evidence type="ECO:0000256" key="8">
    <source>
        <dbReference type="ARBA" id="ARBA00023242"/>
    </source>
</evidence>
<dbReference type="GO" id="GO:0005634">
    <property type="term" value="C:nucleus"/>
    <property type="evidence" value="ECO:0007669"/>
    <property type="project" value="UniProtKB-SubCell"/>
</dbReference>
<evidence type="ECO:0000256" key="1">
    <source>
        <dbReference type="ARBA" id="ARBA00004123"/>
    </source>
</evidence>
<feature type="domain" description="C2H2-type" evidence="10">
    <location>
        <begin position="83"/>
        <end position="110"/>
    </location>
</feature>
<keyword evidence="4 9" id="KW-0863">Zinc-finger</keyword>
<dbReference type="AlphaFoldDB" id="A0AAV5IMD5"/>
<reference evidence="11 12" key="1">
    <citation type="journal article" date="2021" name="Commun. Biol.">
        <title>The genome of Shorea leprosula (Dipterocarpaceae) highlights the ecological relevance of drought in aseasonal tropical rainforests.</title>
        <authorList>
            <person name="Ng K.K.S."/>
            <person name="Kobayashi M.J."/>
            <person name="Fawcett J.A."/>
            <person name="Hatakeyama M."/>
            <person name="Paape T."/>
            <person name="Ng C.H."/>
            <person name="Ang C.C."/>
            <person name="Tnah L.H."/>
            <person name="Lee C.T."/>
            <person name="Nishiyama T."/>
            <person name="Sese J."/>
            <person name="O'Brien M.J."/>
            <person name="Copetti D."/>
            <person name="Mohd Noor M.I."/>
            <person name="Ong R.C."/>
            <person name="Putra M."/>
            <person name="Sireger I.Z."/>
            <person name="Indrioko S."/>
            <person name="Kosugi Y."/>
            <person name="Izuno A."/>
            <person name="Isagi Y."/>
            <person name="Lee S.L."/>
            <person name="Shimizu K.K."/>
        </authorList>
    </citation>
    <scope>NUCLEOTIDE SEQUENCE [LARGE SCALE GENOMIC DNA]</scope>
    <source>
        <strain evidence="11">214</strain>
    </source>
</reference>
<evidence type="ECO:0000256" key="9">
    <source>
        <dbReference type="PROSITE-ProRule" id="PRU00042"/>
    </source>
</evidence>
<evidence type="ECO:0000256" key="7">
    <source>
        <dbReference type="ARBA" id="ARBA00023163"/>
    </source>
</evidence>
<dbReference type="GO" id="GO:0010200">
    <property type="term" value="P:response to chitin"/>
    <property type="evidence" value="ECO:0007669"/>
    <property type="project" value="TreeGrafter"/>
</dbReference>
<dbReference type="InterPro" id="IPR036236">
    <property type="entry name" value="Znf_C2H2_sf"/>
</dbReference>
<keyword evidence="2" id="KW-0479">Metal-binding</keyword>
<keyword evidence="6" id="KW-0805">Transcription regulation</keyword>
<keyword evidence="3" id="KW-0677">Repeat</keyword>
<evidence type="ECO:0000256" key="4">
    <source>
        <dbReference type="ARBA" id="ARBA00022771"/>
    </source>
</evidence>
<dbReference type="PANTHER" id="PTHR26374:SF379">
    <property type="entry name" value="ZINC FINGER PROTEIN ZAT12"/>
    <property type="match status" value="1"/>
</dbReference>
<accession>A0AAV5IMD5</accession>
<dbReference type="Proteomes" id="UP001054252">
    <property type="component" value="Unassembled WGS sequence"/>
</dbReference>
<sequence>MKRDRSESEEIEAAAMANCLMLLSKVGQIEVAAGGRLFTCKTCNKQFSSFQALGGHRASHKKPRLLGGEFLELPVSPKKPKIHECSICGQEFMLGQALGGHMRKHRTSAESDVLKTRRPVPMMMKSASSKRILCLDLNLTPLENDLKFVR</sequence>
<dbReference type="GO" id="GO:0008270">
    <property type="term" value="F:zinc ion binding"/>
    <property type="evidence" value="ECO:0007669"/>
    <property type="project" value="UniProtKB-KW"/>
</dbReference>
<dbReference type="InterPro" id="IPR013087">
    <property type="entry name" value="Znf_C2H2_type"/>
</dbReference>
<keyword evidence="8" id="KW-0539">Nucleus</keyword>
<keyword evidence="5" id="KW-0862">Zinc</keyword>
<evidence type="ECO:0000259" key="10">
    <source>
        <dbReference type="PROSITE" id="PS50157"/>
    </source>
</evidence>
<feature type="domain" description="C2H2-type" evidence="10">
    <location>
        <begin position="38"/>
        <end position="65"/>
    </location>
</feature>
<dbReference type="PANTHER" id="PTHR26374">
    <property type="entry name" value="ZINC FINGER PROTEIN ZAT5"/>
    <property type="match status" value="1"/>
</dbReference>
<proteinExistence type="predicted"/>
<organism evidence="11 12">
    <name type="scientific">Rubroshorea leprosula</name>
    <dbReference type="NCBI Taxonomy" id="152421"/>
    <lineage>
        <taxon>Eukaryota</taxon>
        <taxon>Viridiplantae</taxon>
        <taxon>Streptophyta</taxon>
        <taxon>Embryophyta</taxon>
        <taxon>Tracheophyta</taxon>
        <taxon>Spermatophyta</taxon>
        <taxon>Magnoliopsida</taxon>
        <taxon>eudicotyledons</taxon>
        <taxon>Gunneridae</taxon>
        <taxon>Pentapetalae</taxon>
        <taxon>rosids</taxon>
        <taxon>malvids</taxon>
        <taxon>Malvales</taxon>
        <taxon>Dipterocarpaceae</taxon>
        <taxon>Rubroshorea</taxon>
    </lineage>
</organism>
<dbReference type="PROSITE" id="PS50157">
    <property type="entry name" value="ZINC_FINGER_C2H2_2"/>
    <property type="match status" value="2"/>
</dbReference>
<evidence type="ECO:0000256" key="5">
    <source>
        <dbReference type="ARBA" id="ARBA00022833"/>
    </source>
</evidence>
<keyword evidence="12" id="KW-1185">Reference proteome</keyword>
<evidence type="ECO:0000256" key="3">
    <source>
        <dbReference type="ARBA" id="ARBA00022737"/>
    </source>
</evidence>
<dbReference type="Gene3D" id="3.30.160.60">
    <property type="entry name" value="Classic Zinc Finger"/>
    <property type="match status" value="1"/>
</dbReference>
<protein>
    <recommendedName>
        <fullName evidence="10">C2H2-type domain-containing protein</fullName>
    </recommendedName>
</protein>
<dbReference type="SMART" id="SM00355">
    <property type="entry name" value="ZnF_C2H2"/>
    <property type="match status" value="2"/>
</dbReference>
<name>A0AAV5IMD5_9ROSI</name>
<comment type="caution">
    <text evidence="11">The sequence shown here is derived from an EMBL/GenBank/DDBJ whole genome shotgun (WGS) entry which is preliminary data.</text>
</comment>
<evidence type="ECO:0000313" key="11">
    <source>
        <dbReference type="EMBL" id="GKV01019.1"/>
    </source>
</evidence>
<evidence type="ECO:0000256" key="2">
    <source>
        <dbReference type="ARBA" id="ARBA00022723"/>
    </source>
</evidence>
<dbReference type="SUPFAM" id="SSF57667">
    <property type="entry name" value="beta-beta-alpha zinc fingers"/>
    <property type="match status" value="1"/>
</dbReference>
<dbReference type="Pfam" id="PF13912">
    <property type="entry name" value="zf-C2H2_6"/>
    <property type="match status" value="2"/>
</dbReference>
<evidence type="ECO:0000313" key="12">
    <source>
        <dbReference type="Proteomes" id="UP001054252"/>
    </source>
</evidence>
<comment type="subcellular location">
    <subcellularLocation>
        <location evidence="1">Nucleus</location>
    </subcellularLocation>
</comment>
<gene>
    <name evidence="11" type="ORF">SLEP1_g13619</name>
</gene>
<keyword evidence="7" id="KW-0804">Transcription</keyword>
<dbReference type="EMBL" id="BPVZ01000016">
    <property type="protein sequence ID" value="GKV01019.1"/>
    <property type="molecule type" value="Genomic_DNA"/>
</dbReference>
<dbReference type="PROSITE" id="PS00028">
    <property type="entry name" value="ZINC_FINGER_C2H2_1"/>
    <property type="match status" value="2"/>
</dbReference>
<evidence type="ECO:0000256" key="6">
    <source>
        <dbReference type="ARBA" id="ARBA00023015"/>
    </source>
</evidence>